<dbReference type="InterPro" id="IPR029479">
    <property type="entry name" value="Nitroreductase"/>
</dbReference>
<dbReference type="Gene3D" id="3.40.109.10">
    <property type="entry name" value="NADH Oxidase"/>
    <property type="match status" value="1"/>
</dbReference>
<dbReference type="InterPro" id="IPR012825">
    <property type="entry name" value="BluB"/>
</dbReference>
<accession>A0A5R9J6N4</accession>
<gene>
    <name evidence="2" type="primary">bluB</name>
    <name evidence="2" type="ORF">FE263_07395</name>
</gene>
<dbReference type="Proteomes" id="UP000305654">
    <property type="component" value="Unassembled WGS sequence"/>
</dbReference>
<sequence length="217" mass="23796">MPLTPLVSPEFDDAFRGHLHTLFRWRRDVRHFRTDPPPAGLRSRLIESCALAPSVGLSEPWRLVMVDDPSRRAAVRDNFVASNRQALQSVQAGRSALYASLKLAGLDRAPWQLAVFCEADPVQGGGLGRQSMPETLAYSAVMAIHTLWLAARAEGVGLGWVSILDAGAMTAALDVPASWRFVAYLCMGYPAAEDDVPELERTGWETRGDPGVMILQR</sequence>
<dbReference type="SUPFAM" id="SSF55469">
    <property type="entry name" value="FMN-dependent nitroreductase-like"/>
    <property type="match status" value="1"/>
</dbReference>
<dbReference type="AlphaFoldDB" id="A0A5R9J6N4"/>
<name>A0A5R9J6N4_9PROT</name>
<evidence type="ECO:0000313" key="2">
    <source>
        <dbReference type="EMBL" id="TLU73232.1"/>
    </source>
</evidence>
<dbReference type="EMBL" id="VCDI01000002">
    <property type="protein sequence ID" value="TLU73232.1"/>
    <property type="molecule type" value="Genomic_DNA"/>
</dbReference>
<dbReference type="RefSeq" id="WP_138325313.1">
    <property type="nucleotide sequence ID" value="NZ_VCDI01000002.1"/>
</dbReference>
<evidence type="ECO:0000259" key="1">
    <source>
        <dbReference type="Pfam" id="PF00881"/>
    </source>
</evidence>
<dbReference type="PANTHER" id="PTHR23026:SF123">
    <property type="entry name" value="NAD(P)H NITROREDUCTASE RV3131-RELATED"/>
    <property type="match status" value="1"/>
</dbReference>
<comment type="caution">
    <text evidence="2">The sequence shown here is derived from an EMBL/GenBank/DDBJ whole genome shotgun (WGS) entry which is preliminary data.</text>
</comment>
<keyword evidence="3" id="KW-1185">Reference proteome</keyword>
<dbReference type="NCBIfam" id="TIGR02476">
    <property type="entry name" value="BluB"/>
    <property type="match status" value="1"/>
</dbReference>
<dbReference type="GO" id="GO:0102919">
    <property type="term" value="F:5,6-dimethylbenzimidazole synthase activity"/>
    <property type="evidence" value="ECO:0007669"/>
    <property type="project" value="UniProtKB-EC"/>
</dbReference>
<organism evidence="2 3">
    <name type="scientific">Lichenicoccus roseus</name>
    <dbReference type="NCBI Taxonomy" id="2683649"/>
    <lineage>
        <taxon>Bacteria</taxon>
        <taxon>Pseudomonadati</taxon>
        <taxon>Pseudomonadota</taxon>
        <taxon>Alphaproteobacteria</taxon>
        <taxon>Acetobacterales</taxon>
        <taxon>Acetobacteraceae</taxon>
        <taxon>Lichenicoccus</taxon>
    </lineage>
</organism>
<dbReference type="OrthoDB" id="9773807at2"/>
<dbReference type="InterPro" id="IPR000415">
    <property type="entry name" value="Nitroreductase-like"/>
</dbReference>
<feature type="domain" description="Nitroreductase" evidence="1">
    <location>
        <begin position="24"/>
        <end position="189"/>
    </location>
</feature>
<reference evidence="2 3" key="1">
    <citation type="submission" date="2019-05" db="EMBL/GenBank/DDBJ databases">
        <authorList>
            <person name="Pankratov T."/>
            <person name="Grouzdev D."/>
        </authorList>
    </citation>
    <scope>NUCLEOTIDE SEQUENCE [LARGE SCALE GENOMIC DNA]</scope>
    <source>
        <strain evidence="2 3">KEBCLARHB70R</strain>
    </source>
</reference>
<dbReference type="InterPro" id="IPR050627">
    <property type="entry name" value="Nitroreductase/BluB"/>
</dbReference>
<dbReference type="PANTHER" id="PTHR23026">
    <property type="entry name" value="NADPH NITROREDUCTASE"/>
    <property type="match status" value="1"/>
</dbReference>
<keyword evidence="2" id="KW-0560">Oxidoreductase</keyword>
<evidence type="ECO:0000313" key="3">
    <source>
        <dbReference type="Proteomes" id="UP000305654"/>
    </source>
</evidence>
<protein>
    <submittedName>
        <fullName evidence="2">5,6-dimethylbenzimidazole synthase</fullName>
        <ecNumber evidence="2">1.13.11.79</ecNumber>
    </submittedName>
</protein>
<dbReference type="EC" id="1.13.11.79" evidence="2"/>
<dbReference type="Pfam" id="PF00881">
    <property type="entry name" value="Nitroreductase"/>
    <property type="match status" value="1"/>
</dbReference>
<proteinExistence type="predicted"/>